<reference evidence="14" key="3">
    <citation type="submission" date="2015-06" db="UniProtKB">
        <authorList>
            <consortium name="EnsemblMetazoa"/>
        </authorList>
    </citation>
    <scope>IDENTIFICATION</scope>
</reference>
<evidence type="ECO:0000313" key="15">
    <source>
        <dbReference type="Proteomes" id="UP000015101"/>
    </source>
</evidence>
<dbReference type="EMBL" id="AMQM01008889">
    <property type="status" value="NOT_ANNOTATED_CDS"/>
    <property type="molecule type" value="Genomic_DNA"/>
</dbReference>
<sequence length="65" mass="8154">KEIYREVYTVHLKKILEREFKQKKFIERKDRDRISNETGLDDRQIKFWFQNRSVKARKQGKITRK</sequence>
<feature type="domain" description="Homeobox" evidence="12">
    <location>
        <begin position="1"/>
        <end position="59"/>
    </location>
</feature>
<dbReference type="HOGENOM" id="CLU_049543_10_3_1"/>
<evidence type="ECO:0000259" key="12">
    <source>
        <dbReference type="PROSITE" id="PS50071"/>
    </source>
</evidence>
<dbReference type="Proteomes" id="UP000015101">
    <property type="component" value="Unassembled WGS sequence"/>
</dbReference>
<comment type="similarity">
    <text evidence="3">Belongs to the Caudal homeobox family.</text>
</comment>
<dbReference type="InterPro" id="IPR017970">
    <property type="entry name" value="Homeobox_CS"/>
</dbReference>
<protein>
    <recommendedName>
        <fullName evidence="12">Homeobox domain-containing protein</fullName>
    </recommendedName>
</protein>
<evidence type="ECO:0000256" key="11">
    <source>
        <dbReference type="RuleBase" id="RU000682"/>
    </source>
</evidence>
<dbReference type="CDD" id="cd00086">
    <property type="entry name" value="homeodomain"/>
    <property type="match status" value="1"/>
</dbReference>
<evidence type="ECO:0000256" key="3">
    <source>
        <dbReference type="ARBA" id="ARBA00010341"/>
    </source>
</evidence>
<comment type="subcellular location">
    <subcellularLocation>
        <location evidence="1 10 11">Nucleus</location>
    </subcellularLocation>
</comment>
<dbReference type="EMBL" id="KB095871">
    <property type="protein sequence ID" value="ESO10458.1"/>
    <property type="molecule type" value="Genomic_DNA"/>
</dbReference>
<dbReference type="GO" id="GO:0003677">
    <property type="term" value="F:DNA binding"/>
    <property type="evidence" value="ECO:0007669"/>
    <property type="project" value="UniProtKB-UniRule"/>
</dbReference>
<dbReference type="OrthoDB" id="6159439at2759"/>
<reference evidence="15" key="1">
    <citation type="submission" date="2012-12" db="EMBL/GenBank/DDBJ databases">
        <authorList>
            <person name="Hellsten U."/>
            <person name="Grimwood J."/>
            <person name="Chapman J.A."/>
            <person name="Shapiro H."/>
            <person name="Aerts A."/>
            <person name="Otillar R.P."/>
            <person name="Terry A.Y."/>
            <person name="Boore J.L."/>
            <person name="Simakov O."/>
            <person name="Marletaz F."/>
            <person name="Cho S.-J."/>
            <person name="Edsinger-Gonzales E."/>
            <person name="Havlak P."/>
            <person name="Kuo D.-H."/>
            <person name="Larsson T."/>
            <person name="Lv J."/>
            <person name="Arendt D."/>
            <person name="Savage R."/>
            <person name="Osoegawa K."/>
            <person name="de Jong P."/>
            <person name="Lindberg D.R."/>
            <person name="Seaver E.C."/>
            <person name="Weisblat D.A."/>
            <person name="Putnam N.H."/>
            <person name="Grigoriev I.V."/>
            <person name="Rokhsar D.S."/>
        </authorList>
    </citation>
    <scope>NUCLEOTIDE SEQUENCE</scope>
</reference>
<gene>
    <name evidence="14" type="primary">20217287</name>
    <name evidence="13" type="ORF">HELRODRAFT_91790</name>
</gene>
<dbReference type="SUPFAM" id="SSF46689">
    <property type="entry name" value="Homeodomain-like"/>
    <property type="match status" value="1"/>
</dbReference>
<keyword evidence="8" id="KW-0804">Transcription</keyword>
<keyword evidence="15" id="KW-1185">Reference proteome</keyword>
<dbReference type="SMART" id="SM00389">
    <property type="entry name" value="HOX"/>
    <property type="match status" value="1"/>
</dbReference>
<name>T1G890_HELRO</name>
<dbReference type="PROSITE" id="PS00027">
    <property type="entry name" value="HOMEOBOX_1"/>
    <property type="match status" value="1"/>
</dbReference>
<dbReference type="PANTHER" id="PTHR45804:SF10">
    <property type="entry name" value="HOMEOBOX PROTEIN HOX-C11A-LIKE"/>
    <property type="match status" value="1"/>
</dbReference>
<dbReference type="InParanoid" id="T1G890"/>
<keyword evidence="7 10" id="KW-0371">Homeobox</keyword>
<proteinExistence type="inferred from homology"/>
<dbReference type="Gene3D" id="1.10.10.60">
    <property type="entry name" value="Homeodomain-like"/>
    <property type="match status" value="1"/>
</dbReference>
<dbReference type="AlphaFoldDB" id="T1G890"/>
<evidence type="ECO:0000256" key="1">
    <source>
        <dbReference type="ARBA" id="ARBA00004123"/>
    </source>
</evidence>
<dbReference type="InterPro" id="IPR001356">
    <property type="entry name" value="HD"/>
</dbReference>
<keyword evidence="4" id="KW-0217">Developmental protein</keyword>
<dbReference type="KEGG" id="hro:HELRODRAFT_91790"/>
<evidence type="ECO:0000256" key="6">
    <source>
        <dbReference type="ARBA" id="ARBA00023125"/>
    </source>
</evidence>
<dbReference type="PANTHER" id="PTHR45804">
    <property type="entry name" value="SEGMENTATION PROTEIN FUSHI TARAZU-LIKE PROTEIN"/>
    <property type="match status" value="1"/>
</dbReference>
<dbReference type="FunFam" id="1.10.10.60:FF:000574">
    <property type="entry name" value="Homeobox protein CHOX-CAD2"/>
    <property type="match status" value="1"/>
</dbReference>
<evidence type="ECO:0000256" key="10">
    <source>
        <dbReference type="PROSITE-ProRule" id="PRU00108"/>
    </source>
</evidence>
<dbReference type="InterPro" id="IPR009057">
    <property type="entry name" value="Homeodomain-like_sf"/>
</dbReference>
<keyword evidence="6 10" id="KW-0238">DNA-binding</keyword>
<evidence type="ECO:0000256" key="8">
    <source>
        <dbReference type="ARBA" id="ARBA00023163"/>
    </source>
</evidence>
<dbReference type="PROSITE" id="PS50071">
    <property type="entry name" value="HOMEOBOX_2"/>
    <property type="match status" value="1"/>
</dbReference>
<evidence type="ECO:0000256" key="5">
    <source>
        <dbReference type="ARBA" id="ARBA00023015"/>
    </source>
</evidence>
<dbReference type="GO" id="GO:0005634">
    <property type="term" value="C:nucleus"/>
    <property type="evidence" value="ECO:0007669"/>
    <property type="project" value="UniProtKB-SubCell"/>
</dbReference>
<dbReference type="InterPro" id="IPR051003">
    <property type="entry name" value="AP_axis_regulatory_Homeobox"/>
</dbReference>
<dbReference type="CTD" id="20217287"/>
<feature type="DNA-binding region" description="Homeobox" evidence="10">
    <location>
        <begin position="3"/>
        <end position="60"/>
    </location>
</feature>
<evidence type="ECO:0000256" key="7">
    <source>
        <dbReference type="ARBA" id="ARBA00023155"/>
    </source>
</evidence>
<evidence type="ECO:0000313" key="13">
    <source>
        <dbReference type="EMBL" id="ESO10458.1"/>
    </source>
</evidence>
<accession>T1G890</accession>
<dbReference type="RefSeq" id="XP_009011456.1">
    <property type="nucleotide sequence ID" value="XM_009013208.1"/>
</dbReference>
<comment type="similarity">
    <text evidence="2">Belongs to the Abd-B homeobox family.</text>
</comment>
<dbReference type="GeneID" id="20217287"/>
<dbReference type="EnsemblMetazoa" id="HelroT91790">
    <property type="protein sequence ID" value="HelroP91790"/>
    <property type="gene ID" value="HelroG91790"/>
</dbReference>
<evidence type="ECO:0000256" key="2">
    <source>
        <dbReference type="ARBA" id="ARBA00006317"/>
    </source>
</evidence>
<reference evidence="13 15" key="2">
    <citation type="journal article" date="2013" name="Nature">
        <title>Insights into bilaterian evolution from three spiralian genomes.</title>
        <authorList>
            <person name="Simakov O."/>
            <person name="Marletaz F."/>
            <person name="Cho S.J."/>
            <person name="Edsinger-Gonzales E."/>
            <person name="Havlak P."/>
            <person name="Hellsten U."/>
            <person name="Kuo D.H."/>
            <person name="Larsson T."/>
            <person name="Lv J."/>
            <person name="Arendt D."/>
            <person name="Savage R."/>
            <person name="Osoegawa K."/>
            <person name="de Jong P."/>
            <person name="Grimwood J."/>
            <person name="Chapman J.A."/>
            <person name="Shapiro H."/>
            <person name="Aerts A."/>
            <person name="Otillar R.P."/>
            <person name="Terry A.Y."/>
            <person name="Boore J.L."/>
            <person name="Grigoriev I.V."/>
            <person name="Lindberg D.R."/>
            <person name="Seaver E.C."/>
            <person name="Weisblat D.A."/>
            <person name="Putnam N.H."/>
            <person name="Rokhsar D.S."/>
        </authorList>
    </citation>
    <scope>NUCLEOTIDE SEQUENCE</scope>
</reference>
<dbReference type="Pfam" id="PF00046">
    <property type="entry name" value="Homeodomain"/>
    <property type="match status" value="1"/>
</dbReference>
<evidence type="ECO:0000313" key="14">
    <source>
        <dbReference type="EnsemblMetazoa" id="HelroP91790"/>
    </source>
</evidence>
<keyword evidence="5" id="KW-0805">Transcription regulation</keyword>
<keyword evidence="9 10" id="KW-0539">Nucleus</keyword>
<evidence type="ECO:0000256" key="4">
    <source>
        <dbReference type="ARBA" id="ARBA00022473"/>
    </source>
</evidence>
<dbReference type="GO" id="GO:0000981">
    <property type="term" value="F:DNA-binding transcription factor activity, RNA polymerase II-specific"/>
    <property type="evidence" value="ECO:0007669"/>
    <property type="project" value="InterPro"/>
</dbReference>
<organism evidence="14 15">
    <name type="scientific">Helobdella robusta</name>
    <name type="common">Californian leech</name>
    <dbReference type="NCBI Taxonomy" id="6412"/>
    <lineage>
        <taxon>Eukaryota</taxon>
        <taxon>Metazoa</taxon>
        <taxon>Spiralia</taxon>
        <taxon>Lophotrochozoa</taxon>
        <taxon>Annelida</taxon>
        <taxon>Clitellata</taxon>
        <taxon>Hirudinea</taxon>
        <taxon>Rhynchobdellida</taxon>
        <taxon>Glossiphoniidae</taxon>
        <taxon>Helobdella</taxon>
    </lineage>
</organism>
<evidence type="ECO:0000256" key="9">
    <source>
        <dbReference type="ARBA" id="ARBA00023242"/>
    </source>
</evidence>